<dbReference type="AlphaFoldDB" id="A0AAD8YPM0"/>
<accession>A0AAD8YPM0</accession>
<dbReference type="Proteomes" id="UP001239994">
    <property type="component" value="Unassembled WGS sequence"/>
</dbReference>
<dbReference type="Pfam" id="PF00078">
    <property type="entry name" value="RVT_1"/>
    <property type="match status" value="1"/>
</dbReference>
<comment type="caution">
    <text evidence="3">The sequence shown here is derived from an EMBL/GenBank/DDBJ whole genome shotgun (WGS) entry which is preliminary data.</text>
</comment>
<dbReference type="EMBL" id="JAROKS010000092">
    <property type="protein sequence ID" value="KAK1784522.1"/>
    <property type="molecule type" value="Genomic_DNA"/>
</dbReference>
<gene>
    <name evidence="3" type="ORF">P4O66_004755</name>
</gene>
<dbReference type="InterPro" id="IPR000477">
    <property type="entry name" value="RT_dom"/>
</dbReference>
<dbReference type="InterPro" id="IPR043502">
    <property type="entry name" value="DNA/RNA_pol_sf"/>
</dbReference>
<dbReference type="Gene3D" id="3.10.10.10">
    <property type="entry name" value="HIV Type 1 Reverse Transcriptase, subunit A, domain 1"/>
    <property type="match status" value="1"/>
</dbReference>
<dbReference type="SUPFAM" id="SSF56672">
    <property type="entry name" value="DNA/RNA polymerases"/>
    <property type="match status" value="1"/>
</dbReference>
<feature type="domain" description="Reverse transcriptase" evidence="2">
    <location>
        <begin position="234"/>
        <end position="337"/>
    </location>
</feature>
<evidence type="ECO:0000256" key="1">
    <source>
        <dbReference type="SAM" id="Coils"/>
    </source>
</evidence>
<keyword evidence="1" id="KW-0175">Coiled coil</keyword>
<reference evidence="3" key="1">
    <citation type="submission" date="2023-03" db="EMBL/GenBank/DDBJ databases">
        <title>Electrophorus voltai genome.</title>
        <authorList>
            <person name="Bian C."/>
        </authorList>
    </citation>
    <scope>NUCLEOTIDE SEQUENCE</scope>
    <source>
        <strain evidence="3">CB-2022</strain>
        <tissue evidence="3">Muscle</tissue>
    </source>
</reference>
<dbReference type="PANTHER" id="PTHR33064:SF37">
    <property type="entry name" value="RIBONUCLEASE H"/>
    <property type="match status" value="1"/>
</dbReference>
<evidence type="ECO:0000313" key="4">
    <source>
        <dbReference type="Proteomes" id="UP001239994"/>
    </source>
</evidence>
<sequence length="472" mass="54026">MREVLEEVMMAKDRLAMSLQELEEEEKQKEEFCENLQGEHWYVITNYIYVPPEGVAVAVQLTEAQEPWYRMGSKAVPHVSLALHPKHQAKDLEPMVLRASCATDWVLTQIPNLFYSASCKTYRIEMDGIDRTTLEHRFIDRHHGRDQLDHPDTQVMLSNLPDHLWADSPTDVGLMNCIPIDFQVQQGNPIWIHQYPHKQVTELGIRDMIEGLLQAGVLEPSYSAWNTPILPVEKKRTGKYRMVHDLRVINDILLTPTVPVPNPYVALTNLEPQKKWFTCIDLANPFFCQPLAEQCRDIFSVMFQGRQLRYTRLPQGFALSPGLFNQVLKEALGNIRGGKIERAAGKSFTAGEGSVGGKRSQWEKRGVERIGWKTDLTPRDEKDSIGEAHGVGHVGMTQMMKNLEHWWHPYLKDMAQEVVAGTRGGETSLAPPEVEWVWLKVIKRKWSEPRWTGPFQLAIWSLSLVIPVQLLV</sequence>
<name>A0AAD8YPM0_9TELE</name>
<protein>
    <recommendedName>
        <fullName evidence="2">Reverse transcriptase domain-containing protein</fullName>
    </recommendedName>
</protein>
<organism evidence="3 4">
    <name type="scientific">Electrophorus voltai</name>
    <dbReference type="NCBI Taxonomy" id="2609070"/>
    <lineage>
        <taxon>Eukaryota</taxon>
        <taxon>Metazoa</taxon>
        <taxon>Chordata</taxon>
        <taxon>Craniata</taxon>
        <taxon>Vertebrata</taxon>
        <taxon>Euteleostomi</taxon>
        <taxon>Actinopterygii</taxon>
        <taxon>Neopterygii</taxon>
        <taxon>Teleostei</taxon>
        <taxon>Ostariophysi</taxon>
        <taxon>Gymnotiformes</taxon>
        <taxon>Gymnotoidei</taxon>
        <taxon>Gymnotidae</taxon>
        <taxon>Electrophorus</taxon>
    </lineage>
</organism>
<dbReference type="InterPro" id="IPR051320">
    <property type="entry name" value="Viral_Replic_Matur_Polypro"/>
</dbReference>
<dbReference type="PANTHER" id="PTHR33064">
    <property type="entry name" value="POL PROTEIN"/>
    <property type="match status" value="1"/>
</dbReference>
<proteinExistence type="predicted"/>
<feature type="coiled-coil region" evidence="1">
    <location>
        <begin position="5"/>
        <end position="39"/>
    </location>
</feature>
<evidence type="ECO:0000259" key="2">
    <source>
        <dbReference type="Pfam" id="PF00078"/>
    </source>
</evidence>
<evidence type="ECO:0000313" key="3">
    <source>
        <dbReference type="EMBL" id="KAK1784522.1"/>
    </source>
</evidence>
<keyword evidence="4" id="KW-1185">Reference proteome</keyword>